<evidence type="ECO:0000313" key="3">
    <source>
        <dbReference type="Proteomes" id="UP001443914"/>
    </source>
</evidence>
<evidence type="ECO:0000313" key="2">
    <source>
        <dbReference type="EMBL" id="KAK9748492.1"/>
    </source>
</evidence>
<name>A0AAW1MVY5_SAPOF</name>
<keyword evidence="1" id="KW-0175">Coiled coil</keyword>
<organism evidence="2 3">
    <name type="scientific">Saponaria officinalis</name>
    <name type="common">Common soapwort</name>
    <name type="synonym">Lychnis saponaria</name>
    <dbReference type="NCBI Taxonomy" id="3572"/>
    <lineage>
        <taxon>Eukaryota</taxon>
        <taxon>Viridiplantae</taxon>
        <taxon>Streptophyta</taxon>
        <taxon>Embryophyta</taxon>
        <taxon>Tracheophyta</taxon>
        <taxon>Spermatophyta</taxon>
        <taxon>Magnoliopsida</taxon>
        <taxon>eudicotyledons</taxon>
        <taxon>Gunneridae</taxon>
        <taxon>Pentapetalae</taxon>
        <taxon>Caryophyllales</taxon>
        <taxon>Caryophyllaceae</taxon>
        <taxon>Caryophylleae</taxon>
        <taxon>Saponaria</taxon>
    </lineage>
</organism>
<dbReference type="AlphaFoldDB" id="A0AAW1MVY5"/>
<accession>A0AAW1MVY5</accession>
<evidence type="ECO:0000256" key="1">
    <source>
        <dbReference type="SAM" id="Coils"/>
    </source>
</evidence>
<feature type="coiled-coil region" evidence="1">
    <location>
        <begin position="233"/>
        <end position="264"/>
    </location>
</feature>
<keyword evidence="3" id="KW-1185">Reference proteome</keyword>
<proteinExistence type="predicted"/>
<sequence length="299" mass="33259">MARPYRRTVSFQNPTPNPNPNLILIPKSKHVRSISLPCGRTHPLIPQLRDQFTDLRSRSGPGRVVDGLTRLKSVLDSFDDVLQLPQTLDSLSSKTDVVERLLEDFLTFVDVYEVFHVSMLGLKQEVSSAQMGIRTMDGSNLGLYVKAQKKIGSEISKLISTLESTTTATDEEFHDELGGVINDVHQLVVSVSKTVFDSVSGSLGPGRKPVWAGFGVGKKDGGGGGVEEIVEVVKGVEKLMESKKKKKKDKKEKEEMKREVLKRMHEMEECVGEFERVGERVFRSLITTRVSLLNILTHA</sequence>
<dbReference type="GO" id="GO:0048364">
    <property type="term" value="P:root development"/>
    <property type="evidence" value="ECO:0007669"/>
    <property type="project" value="InterPro"/>
</dbReference>
<reference evidence="2" key="1">
    <citation type="submission" date="2024-03" db="EMBL/GenBank/DDBJ databases">
        <title>WGS assembly of Saponaria officinalis var. Norfolk2.</title>
        <authorList>
            <person name="Jenkins J."/>
            <person name="Shu S."/>
            <person name="Grimwood J."/>
            <person name="Barry K."/>
            <person name="Goodstein D."/>
            <person name="Schmutz J."/>
            <person name="Leebens-Mack J."/>
            <person name="Osbourn A."/>
        </authorList>
    </citation>
    <scope>NUCLEOTIDE SEQUENCE [LARGE SCALE GENOMIC DNA]</scope>
    <source>
        <strain evidence="2">JIC</strain>
    </source>
</reference>
<dbReference type="PANTHER" id="PTHR33070:SF49">
    <property type="entry name" value="OS06G0725500 PROTEIN"/>
    <property type="match status" value="1"/>
</dbReference>
<gene>
    <name evidence="2" type="ORF">RND81_02G061300</name>
</gene>
<dbReference type="PANTHER" id="PTHR33070">
    <property type="entry name" value="OS06G0725500 PROTEIN"/>
    <property type="match status" value="1"/>
</dbReference>
<dbReference type="Proteomes" id="UP001443914">
    <property type="component" value="Unassembled WGS sequence"/>
</dbReference>
<dbReference type="InterPro" id="IPR004320">
    <property type="entry name" value="BPS1_pln"/>
</dbReference>
<dbReference type="GO" id="GO:0048367">
    <property type="term" value="P:shoot system development"/>
    <property type="evidence" value="ECO:0007669"/>
    <property type="project" value="InterPro"/>
</dbReference>
<dbReference type="EMBL" id="JBDFQZ010000002">
    <property type="protein sequence ID" value="KAK9748492.1"/>
    <property type="molecule type" value="Genomic_DNA"/>
</dbReference>
<dbReference type="Pfam" id="PF03087">
    <property type="entry name" value="BPS1"/>
    <property type="match status" value="1"/>
</dbReference>
<protein>
    <submittedName>
        <fullName evidence="2">Uncharacterized protein</fullName>
    </submittedName>
</protein>
<comment type="caution">
    <text evidence="2">The sequence shown here is derived from an EMBL/GenBank/DDBJ whole genome shotgun (WGS) entry which is preliminary data.</text>
</comment>